<dbReference type="InterPro" id="IPR000836">
    <property type="entry name" value="PRTase_dom"/>
</dbReference>
<accession>A0ABT1CNJ1</accession>
<reference evidence="2 3" key="1">
    <citation type="submission" date="2020-01" db="EMBL/GenBank/DDBJ databases">
        <title>Genomes of bacteria type strains.</title>
        <authorList>
            <person name="Chen J."/>
            <person name="Zhu S."/>
            <person name="Yang J."/>
        </authorList>
    </citation>
    <scope>NUCLEOTIDE SEQUENCE [LARGE SCALE GENOMIC DNA]</scope>
    <source>
        <strain evidence="2 3">DSM 16655</strain>
    </source>
</reference>
<name>A0ABT1CNJ1_9HYPH</name>
<dbReference type="SUPFAM" id="SSF53271">
    <property type="entry name" value="PRTase-like"/>
    <property type="match status" value="1"/>
</dbReference>
<dbReference type="GO" id="GO:0016757">
    <property type="term" value="F:glycosyltransferase activity"/>
    <property type="evidence" value="ECO:0007669"/>
    <property type="project" value="UniProtKB-KW"/>
</dbReference>
<protein>
    <submittedName>
        <fullName evidence="2">Phosphoribosyltransferase</fullName>
    </submittedName>
</protein>
<evidence type="ECO:0000259" key="1">
    <source>
        <dbReference type="Pfam" id="PF00156"/>
    </source>
</evidence>
<proteinExistence type="predicted"/>
<dbReference type="CDD" id="cd06223">
    <property type="entry name" value="PRTases_typeI"/>
    <property type="match status" value="1"/>
</dbReference>
<dbReference type="Gene3D" id="3.30.1310.20">
    <property type="entry name" value="PRTase-like"/>
    <property type="match status" value="1"/>
</dbReference>
<comment type="caution">
    <text evidence="2">The sequence shown here is derived from an EMBL/GenBank/DDBJ whole genome shotgun (WGS) entry which is preliminary data.</text>
</comment>
<gene>
    <name evidence="2" type="ORF">GTW23_06150</name>
</gene>
<feature type="domain" description="Phosphoribosyltransferase" evidence="1">
    <location>
        <begin position="19"/>
        <end position="184"/>
    </location>
</feature>
<evidence type="ECO:0000313" key="2">
    <source>
        <dbReference type="EMBL" id="MCO6407754.1"/>
    </source>
</evidence>
<dbReference type="Pfam" id="PF00156">
    <property type="entry name" value="Pribosyltran"/>
    <property type="match status" value="1"/>
</dbReference>
<dbReference type="Proteomes" id="UP001320715">
    <property type="component" value="Unassembled WGS sequence"/>
</dbReference>
<keyword evidence="2" id="KW-0808">Transferase</keyword>
<keyword evidence="2" id="KW-0328">Glycosyltransferase</keyword>
<sequence>MLDFTRGEKAMFADRNDAGQKLARELARQLSGFDHKMALVVALPSGGVPVAEQVAEALDLPLDILLVRKVGAPGYPEVAIGAISDGETMQVTINREICDQLGLDEEEVRDLAREVLPELERRKRLYFAVRPTLAVKGRPVIVVDDGAATGATLRIALRVLRERGAMRLIVALPVAPVDVLEKLHALAEDVICLEIPSSFRAVGAHYRDFRQVDDQEVVRILEQANGACDHRLH</sequence>
<keyword evidence="3" id="KW-1185">Reference proteome</keyword>
<organism evidence="2 3">
    <name type="scientific">Hoeflea alexandrii</name>
    <dbReference type="NCBI Taxonomy" id="288436"/>
    <lineage>
        <taxon>Bacteria</taxon>
        <taxon>Pseudomonadati</taxon>
        <taxon>Pseudomonadota</taxon>
        <taxon>Alphaproteobacteria</taxon>
        <taxon>Hyphomicrobiales</taxon>
        <taxon>Rhizobiaceae</taxon>
        <taxon>Hoeflea</taxon>
    </lineage>
</organism>
<dbReference type="EMBL" id="JAAAML010000001">
    <property type="protein sequence ID" value="MCO6407754.1"/>
    <property type="molecule type" value="Genomic_DNA"/>
</dbReference>
<evidence type="ECO:0000313" key="3">
    <source>
        <dbReference type="Proteomes" id="UP001320715"/>
    </source>
</evidence>
<dbReference type="InterPro" id="IPR029057">
    <property type="entry name" value="PRTase-like"/>
</dbReference>
<dbReference type="Gene3D" id="3.40.50.2020">
    <property type="match status" value="1"/>
</dbReference>